<organism evidence="1 2">
    <name type="scientific">Portunus trituberculatus</name>
    <name type="common">Swimming crab</name>
    <name type="synonym">Neptunus trituberculatus</name>
    <dbReference type="NCBI Taxonomy" id="210409"/>
    <lineage>
        <taxon>Eukaryota</taxon>
        <taxon>Metazoa</taxon>
        <taxon>Ecdysozoa</taxon>
        <taxon>Arthropoda</taxon>
        <taxon>Crustacea</taxon>
        <taxon>Multicrustacea</taxon>
        <taxon>Malacostraca</taxon>
        <taxon>Eumalacostraca</taxon>
        <taxon>Eucarida</taxon>
        <taxon>Decapoda</taxon>
        <taxon>Pleocyemata</taxon>
        <taxon>Brachyura</taxon>
        <taxon>Eubrachyura</taxon>
        <taxon>Portunoidea</taxon>
        <taxon>Portunidae</taxon>
        <taxon>Portuninae</taxon>
        <taxon>Portunus</taxon>
    </lineage>
</organism>
<accession>A0A5B7GTW1</accession>
<proteinExistence type="predicted"/>
<dbReference type="EMBL" id="VSRR010021115">
    <property type="protein sequence ID" value="MPC63671.1"/>
    <property type="molecule type" value="Genomic_DNA"/>
</dbReference>
<reference evidence="1 2" key="1">
    <citation type="submission" date="2019-05" db="EMBL/GenBank/DDBJ databases">
        <title>Another draft genome of Portunus trituberculatus and its Hox gene families provides insights of decapod evolution.</title>
        <authorList>
            <person name="Jeong J.-H."/>
            <person name="Song I."/>
            <person name="Kim S."/>
            <person name="Choi T."/>
            <person name="Kim D."/>
            <person name="Ryu S."/>
            <person name="Kim W."/>
        </authorList>
    </citation>
    <scope>NUCLEOTIDE SEQUENCE [LARGE SCALE GENOMIC DNA]</scope>
    <source>
        <tissue evidence="1">Muscle</tissue>
    </source>
</reference>
<evidence type="ECO:0000313" key="2">
    <source>
        <dbReference type="Proteomes" id="UP000324222"/>
    </source>
</evidence>
<protein>
    <submittedName>
        <fullName evidence="1">Uncharacterized protein</fullName>
    </submittedName>
</protein>
<dbReference type="AlphaFoldDB" id="A0A5B7GTW1"/>
<keyword evidence="2" id="KW-1185">Reference proteome</keyword>
<name>A0A5B7GTW1_PORTR</name>
<evidence type="ECO:0000313" key="1">
    <source>
        <dbReference type="EMBL" id="MPC63671.1"/>
    </source>
</evidence>
<sequence length="28" mass="3276">MDARRVTQEWRCEGQGQVSYHAGLVWVL</sequence>
<dbReference type="Proteomes" id="UP000324222">
    <property type="component" value="Unassembled WGS sequence"/>
</dbReference>
<gene>
    <name evidence="1" type="ORF">E2C01_057772</name>
</gene>
<comment type="caution">
    <text evidence="1">The sequence shown here is derived from an EMBL/GenBank/DDBJ whole genome shotgun (WGS) entry which is preliminary data.</text>
</comment>